<name>A0ABD1NIJ3_9FABA</name>
<reference evidence="10 11" key="1">
    <citation type="submission" date="2024-08" db="EMBL/GenBank/DDBJ databases">
        <title>Insights into the chromosomal genome structure of Flemingia macrophylla.</title>
        <authorList>
            <person name="Ding Y."/>
            <person name="Zhao Y."/>
            <person name="Bi W."/>
            <person name="Wu M."/>
            <person name="Zhao G."/>
            <person name="Gong Y."/>
            <person name="Li W."/>
            <person name="Zhang P."/>
        </authorList>
    </citation>
    <scope>NUCLEOTIDE SEQUENCE [LARGE SCALE GENOMIC DNA]</scope>
    <source>
        <strain evidence="10">DYQJB</strain>
        <tissue evidence="10">Leaf</tissue>
    </source>
</reference>
<evidence type="ECO:0000256" key="8">
    <source>
        <dbReference type="SAM" id="MobiDB-lite"/>
    </source>
</evidence>
<feature type="domain" description="BUB1 N-terminal" evidence="9">
    <location>
        <begin position="77"/>
        <end position="234"/>
    </location>
</feature>
<keyword evidence="11" id="KW-1185">Reference proteome</keyword>
<dbReference type="GO" id="GO:0000776">
    <property type="term" value="C:kinetochore"/>
    <property type="evidence" value="ECO:0007669"/>
    <property type="project" value="UniProtKB-KW"/>
</dbReference>
<dbReference type="Pfam" id="PF08311">
    <property type="entry name" value="Mad3_BUB1_I"/>
    <property type="match status" value="1"/>
</dbReference>
<feature type="compositionally biased region" description="Basic and acidic residues" evidence="8">
    <location>
        <begin position="360"/>
        <end position="376"/>
    </location>
</feature>
<dbReference type="Gene3D" id="1.25.40.430">
    <property type="match status" value="1"/>
</dbReference>
<dbReference type="FunFam" id="1.25.40.430:FF:000004">
    <property type="entry name" value="Mitotic spindle checkpoint protein BUBR1"/>
    <property type="match status" value="1"/>
</dbReference>
<comment type="caution">
    <text evidence="10">The sequence shown here is derived from an EMBL/GenBank/DDBJ whole genome shotgun (WGS) entry which is preliminary data.</text>
</comment>
<sequence>MSDSCVGLKMAEGEVEKMDPETEFLASKRRSGNEWEMFKENVRPLKRGRNVNLLNHALNSHTHNTLRKPLLQHRSKLIQAIHHYQGHDPLLPWLQCIKWVQEAFPPGGDSSGLVVIYEQCVRAFWHSERYKDDLRYLKVWLEYADNCFDADVIYAFLDANGIGKTHSDFYISYALHLESKNKFKAANQIFDLGISRNAEPVEKLKAAYRQFLARSMARPKAVDDSVEKLAPTRSFGTVLAKGENRDRAPLSTLNCDPSVKNDRTRAAPFSIYKDSVATGDAGTHQPDLSHSWLTLGARADRNKENNAIPGKWKSYKIPQRPGTRTGGATASAVIPVFVDEECQDLQSLKAEGVKSSSLKIRQEDDKDLKRETELLRKNPLRNFPQNSLPR</sequence>
<keyword evidence="3" id="KW-0158">Chromosome</keyword>
<dbReference type="GO" id="GO:0007094">
    <property type="term" value="P:mitotic spindle assembly checkpoint signaling"/>
    <property type="evidence" value="ECO:0007669"/>
    <property type="project" value="UniProtKB-ARBA"/>
</dbReference>
<evidence type="ECO:0000313" key="11">
    <source>
        <dbReference type="Proteomes" id="UP001603857"/>
    </source>
</evidence>
<dbReference type="AlphaFoldDB" id="A0ABD1NIJ3"/>
<dbReference type="PANTHER" id="PTHR14030">
    <property type="entry name" value="MITOTIC CHECKPOINT SERINE/THREONINE-PROTEIN KINASE BUB1"/>
    <property type="match status" value="1"/>
</dbReference>
<dbReference type="EMBL" id="JBGMDY010000001">
    <property type="protein sequence ID" value="KAL2347901.1"/>
    <property type="molecule type" value="Genomic_DNA"/>
</dbReference>
<keyword evidence="5" id="KW-0539">Nucleus</keyword>
<dbReference type="Proteomes" id="UP001603857">
    <property type="component" value="Unassembled WGS sequence"/>
</dbReference>
<dbReference type="PROSITE" id="PS51489">
    <property type="entry name" value="BUB1_N"/>
    <property type="match status" value="1"/>
</dbReference>
<dbReference type="InterPro" id="IPR013212">
    <property type="entry name" value="Mad3/Bub1_I"/>
</dbReference>
<keyword evidence="4" id="KW-0995">Kinetochore</keyword>
<protein>
    <recommendedName>
        <fullName evidence="9">BUB1 N-terminal domain-containing protein</fullName>
    </recommendedName>
</protein>
<dbReference type="GO" id="GO:0005634">
    <property type="term" value="C:nucleus"/>
    <property type="evidence" value="ECO:0007669"/>
    <property type="project" value="UniProtKB-SubCell"/>
</dbReference>
<proteinExistence type="predicted"/>
<feature type="region of interest" description="Disordered" evidence="8">
    <location>
        <begin position="352"/>
        <end position="390"/>
    </location>
</feature>
<evidence type="ECO:0000256" key="7">
    <source>
        <dbReference type="ARBA" id="ARBA00023328"/>
    </source>
</evidence>
<dbReference type="SMART" id="SM00777">
    <property type="entry name" value="Mad3_BUB1_I"/>
    <property type="match status" value="1"/>
</dbReference>
<evidence type="ECO:0000256" key="3">
    <source>
        <dbReference type="ARBA" id="ARBA00022454"/>
    </source>
</evidence>
<organism evidence="10 11">
    <name type="scientific">Flemingia macrophylla</name>
    <dbReference type="NCBI Taxonomy" id="520843"/>
    <lineage>
        <taxon>Eukaryota</taxon>
        <taxon>Viridiplantae</taxon>
        <taxon>Streptophyta</taxon>
        <taxon>Embryophyta</taxon>
        <taxon>Tracheophyta</taxon>
        <taxon>Spermatophyta</taxon>
        <taxon>Magnoliopsida</taxon>
        <taxon>eudicotyledons</taxon>
        <taxon>Gunneridae</taxon>
        <taxon>Pentapetalae</taxon>
        <taxon>rosids</taxon>
        <taxon>fabids</taxon>
        <taxon>Fabales</taxon>
        <taxon>Fabaceae</taxon>
        <taxon>Papilionoideae</taxon>
        <taxon>50 kb inversion clade</taxon>
        <taxon>NPAAA clade</taxon>
        <taxon>indigoferoid/millettioid clade</taxon>
        <taxon>Phaseoleae</taxon>
        <taxon>Flemingia</taxon>
    </lineage>
</organism>
<keyword evidence="7" id="KW-0137">Centromere</keyword>
<evidence type="ECO:0000256" key="4">
    <source>
        <dbReference type="ARBA" id="ARBA00022838"/>
    </source>
</evidence>
<dbReference type="InterPro" id="IPR015661">
    <property type="entry name" value="Bub1/Mad3"/>
</dbReference>
<evidence type="ECO:0000259" key="9">
    <source>
        <dbReference type="PROSITE" id="PS51489"/>
    </source>
</evidence>
<dbReference type="PANTHER" id="PTHR14030:SF19">
    <property type="entry name" value="MITOTIC SPINDLE CHECKPOINT PROTEIN BUBR1"/>
    <property type="match status" value="1"/>
</dbReference>
<comment type="subcellular location">
    <subcellularLocation>
        <location evidence="2">Chromosome</location>
        <location evidence="2">Centromere</location>
        <location evidence="2">Kinetochore</location>
    </subcellularLocation>
    <subcellularLocation>
        <location evidence="1">Nucleus</location>
    </subcellularLocation>
</comment>
<evidence type="ECO:0000256" key="2">
    <source>
        <dbReference type="ARBA" id="ARBA00004629"/>
    </source>
</evidence>
<feature type="region of interest" description="Disordered" evidence="8">
    <location>
        <begin position="304"/>
        <end position="327"/>
    </location>
</feature>
<evidence type="ECO:0000256" key="5">
    <source>
        <dbReference type="ARBA" id="ARBA00023242"/>
    </source>
</evidence>
<keyword evidence="6" id="KW-0131">Cell cycle</keyword>
<evidence type="ECO:0000256" key="6">
    <source>
        <dbReference type="ARBA" id="ARBA00023306"/>
    </source>
</evidence>
<evidence type="ECO:0000313" key="10">
    <source>
        <dbReference type="EMBL" id="KAL2347901.1"/>
    </source>
</evidence>
<accession>A0ABD1NIJ3</accession>
<evidence type="ECO:0000256" key="1">
    <source>
        <dbReference type="ARBA" id="ARBA00004123"/>
    </source>
</evidence>
<gene>
    <name evidence="10" type="ORF">Fmac_001901</name>
</gene>